<gene>
    <name evidence="2" type="ORF">BT96DRAFT_937420</name>
</gene>
<evidence type="ECO:0000313" key="3">
    <source>
        <dbReference type="Proteomes" id="UP000799118"/>
    </source>
</evidence>
<keyword evidence="3" id="KW-1185">Reference proteome</keyword>
<dbReference type="EMBL" id="ML769438">
    <property type="protein sequence ID" value="KAE9402123.1"/>
    <property type="molecule type" value="Genomic_DNA"/>
</dbReference>
<feature type="chain" id="PRO_5025481657" evidence="1">
    <location>
        <begin position="36"/>
        <end position="193"/>
    </location>
</feature>
<dbReference type="OrthoDB" id="3247418at2759"/>
<evidence type="ECO:0000256" key="1">
    <source>
        <dbReference type="SAM" id="SignalP"/>
    </source>
</evidence>
<name>A0A6A4HW69_9AGAR</name>
<evidence type="ECO:0000313" key="2">
    <source>
        <dbReference type="EMBL" id="KAE9402123.1"/>
    </source>
</evidence>
<dbReference type="AlphaFoldDB" id="A0A6A4HW69"/>
<organism evidence="2 3">
    <name type="scientific">Gymnopus androsaceus JB14</name>
    <dbReference type="NCBI Taxonomy" id="1447944"/>
    <lineage>
        <taxon>Eukaryota</taxon>
        <taxon>Fungi</taxon>
        <taxon>Dikarya</taxon>
        <taxon>Basidiomycota</taxon>
        <taxon>Agaricomycotina</taxon>
        <taxon>Agaricomycetes</taxon>
        <taxon>Agaricomycetidae</taxon>
        <taxon>Agaricales</taxon>
        <taxon>Marasmiineae</taxon>
        <taxon>Omphalotaceae</taxon>
        <taxon>Gymnopus</taxon>
    </lineage>
</organism>
<keyword evidence="1" id="KW-0732">Signal</keyword>
<feature type="signal peptide" evidence="1">
    <location>
        <begin position="1"/>
        <end position="35"/>
    </location>
</feature>
<proteinExistence type="predicted"/>
<sequence>MPMNYGEAKAGSIKAGKWQILSSLFLPVALITLWGDNDGCAPPNDESESGLLLKALDHTMALFQANIIACQFTMTSACTESFWDYVDFWVKHLQTLFSHTQEGVAHPNIHAVGHKINTNDHIGGVMESTMIKMLVCTANIRHWLHCPDCPEAIKQLKVLFNKSFVPANTTNQAKESTTRAAFLKKVVLYLSYS</sequence>
<accession>A0A6A4HW69</accession>
<reference evidence="2" key="1">
    <citation type="journal article" date="2019" name="Environ. Microbiol.">
        <title>Fungal ecological strategies reflected in gene transcription - a case study of two litter decomposers.</title>
        <authorList>
            <person name="Barbi F."/>
            <person name="Kohler A."/>
            <person name="Barry K."/>
            <person name="Baskaran P."/>
            <person name="Daum C."/>
            <person name="Fauchery L."/>
            <person name="Ihrmark K."/>
            <person name="Kuo A."/>
            <person name="LaButti K."/>
            <person name="Lipzen A."/>
            <person name="Morin E."/>
            <person name="Grigoriev I.V."/>
            <person name="Henrissat B."/>
            <person name="Lindahl B."/>
            <person name="Martin F."/>
        </authorList>
    </citation>
    <scope>NUCLEOTIDE SEQUENCE</scope>
    <source>
        <strain evidence="2">JB14</strain>
    </source>
</reference>
<dbReference type="Proteomes" id="UP000799118">
    <property type="component" value="Unassembled WGS sequence"/>
</dbReference>
<protein>
    <submittedName>
        <fullName evidence="2">Uncharacterized protein</fullName>
    </submittedName>
</protein>